<dbReference type="SMART" id="SM00387">
    <property type="entry name" value="HATPase_c"/>
    <property type="match status" value="1"/>
</dbReference>
<dbReference type="CDD" id="cd00082">
    <property type="entry name" value="HisKA"/>
    <property type="match status" value="1"/>
</dbReference>
<evidence type="ECO:0000313" key="11">
    <source>
        <dbReference type="EMBL" id="ASU33185.1"/>
    </source>
</evidence>
<keyword evidence="7" id="KW-0472">Membrane</keyword>
<reference evidence="11 12" key="1">
    <citation type="submission" date="2017-08" db="EMBL/GenBank/DDBJ databases">
        <title>Complete genome sequence of Mucilaginibacter sp. strain BJC16-A31.</title>
        <authorList>
            <consortium name="Henan University of Science and Technology"/>
            <person name="You X."/>
        </authorList>
    </citation>
    <scope>NUCLEOTIDE SEQUENCE [LARGE SCALE GENOMIC DNA]</scope>
    <source>
        <strain evidence="11 12">BJC16-A31</strain>
    </source>
</reference>
<keyword evidence="6" id="KW-0902">Two-component regulatory system</keyword>
<dbReference type="InterPro" id="IPR052162">
    <property type="entry name" value="Sensor_kinase/Photoreceptor"/>
</dbReference>
<dbReference type="InterPro" id="IPR004358">
    <property type="entry name" value="Sig_transdc_His_kin-like_C"/>
</dbReference>
<evidence type="ECO:0000256" key="3">
    <source>
        <dbReference type="ARBA" id="ARBA00022553"/>
    </source>
</evidence>
<dbReference type="NCBIfam" id="TIGR00229">
    <property type="entry name" value="sensory_box"/>
    <property type="match status" value="3"/>
</dbReference>
<dbReference type="PANTHER" id="PTHR43304:SF1">
    <property type="entry name" value="PAC DOMAIN-CONTAINING PROTEIN"/>
    <property type="match status" value="1"/>
</dbReference>
<dbReference type="InterPro" id="IPR013655">
    <property type="entry name" value="PAS_fold_3"/>
</dbReference>
<dbReference type="Pfam" id="PF08447">
    <property type="entry name" value="PAS_3"/>
    <property type="match status" value="1"/>
</dbReference>
<dbReference type="InterPro" id="IPR001610">
    <property type="entry name" value="PAC"/>
</dbReference>
<sequence>MNTQSHRFSNEKLLEILALSQNATAIYTGEEITIQAANNVMIGFWGKDRSVIGKPLAEAVPELVGQPFLDILREVWRTGITYEAKDAEALLLVDGKLQTFYFDFVYRAINNEAGEIDCILHTATDVTELNLGRNLVAHAKEQQEALEREQVLNQELGTSNEELSAANEELAAAMEELSATNDELQLTKDSLQALNDELERRVAERTKKVEDLYQELETLNKELRASNEELVNANEELSVSRESLEKLVVELAGSENRTRSIIEAAPFPIGVYTGREMRITFVNKAITDVWGKGDNLTGRLYAEVLPELDNQEVFKQLDDVYTSGISFEARNQRIDLAVEGELKTFYFNYNFTALRNEAGEVYGVMNTAADVTDVVVAKQQLEKYAYELASLNEELTASNEEQVAVNLELKLLYEKLKISQDEQHELINELSASERKFRTLIKKAPVAINVFRTRELIIESVNDKMLEIWGKTDGVEGKTFTEALPEIANQPFIEILRAVFETGEPYYGLENKAVIIKDGIPEDRYFNFIYQPIAEKDGSVGSVLQVVTEVTDQVNSKREIAEVNTRLNIAIEAGGLGSTEVDLATGKMECNEQFKKYFGRTSDQPFTYTDLFEAMLPQYRKKVKALVATAIEKNSLYESQYEVAWPDGSIHWISAHGRARYDNNGNAIKMVGIISDITEAKADEQRKNDFIGMVSHELKTPLTSLTAYMQILQAKARKNSDNFASGALDMANKQVKKMTTMINGFLNVSRLESGKIHIDSQRFDMAGLVKEIEEESAVTITSHNVIFAPVEETPVYADRDKIGQVINNFISNAVKYSPMGSTIHIACLSGDGSVQVSVQDEGRGISPEDQQKLFERYYRVKDQPATISGFGIGLYVCAEIINRHNGNIWLESEPDKGSTFYFSLPV</sequence>
<dbReference type="SMART" id="SM00388">
    <property type="entry name" value="HisKA"/>
    <property type="match status" value="1"/>
</dbReference>
<dbReference type="OrthoDB" id="9813151at2"/>
<keyword evidence="3" id="KW-0597">Phosphoprotein</keyword>
<dbReference type="Pfam" id="PF02518">
    <property type="entry name" value="HATPase_c"/>
    <property type="match status" value="1"/>
</dbReference>
<dbReference type="RefSeq" id="WP_094569679.1">
    <property type="nucleotide sequence ID" value="NZ_CP022743.1"/>
</dbReference>
<dbReference type="PANTHER" id="PTHR43304">
    <property type="entry name" value="PHYTOCHROME-LIKE PROTEIN CPH1"/>
    <property type="match status" value="1"/>
</dbReference>
<keyword evidence="8" id="KW-0175">Coiled coil</keyword>
<dbReference type="InterPro" id="IPR003594">
    <property type="entry name" value="HATPase_dom"/>
</dbReference>
<evidence type="ECO:0000256" key="7">
    <source>
        <dbReference type="ARBA" id="ARBA00023136"/>
    </source>
</evidence>
<keyword evidence="5 11" id="KW-0418">Kinase</keyword>
<dbReference type="GO" id="GO:0000155">
    <property type="term" value="F:phosphorelay sensor kinase activity"/>
    <property type="evidence" value="ECO:0007669"/>
    <property type="project" value="InterPro"/>
</dbReference>
<dbReference type="InterPro" id="IPR013656">
    <property type="entry name" value="PAS_4"/>
</dbReference>
<dbReference type="InterPro" id="IPR003661">
    <property type="entry name" value="HisK_dim/P_dom"/>
</dbReference>
<dbReference type="Gene3D" id="3.30.565.10">
    <property type="entry name" value="Histidine kinase-like ATPase, C-terminal domain"/>
    <property type="match status" value="1"/>
</dbReference>
<dbReference type="PROSITE" id="PS50109">
    <property type="entry name" value="HIS_KIN"/>
    <property type="match status" value="1"/>
</dbReference>
<feature type="coiled-coil region" evidence="8">
    <location>
        <begin position="374"/>
        <end position="401"/>
    </location>
</feature>
<dbReference type="SUPFAM" id="SSF47384">
    <property type="entry name" value="Homodimeric domain of signal transducing histidine kinase"/>
    <property type="match status" value="1"/>
</dbReference>
<dbReference type="Pfam" id="PF08448">
    <property type="entry name" value="PAS_4"/>
    <property type="match status" value="3"/>
</dbReference>
<dbReference type="InterPro" id="IPR000014">
    <property type="entry name" value="PAS"/>
</dbReference>
<evidence type="ECO:0000256" key="4">
    <source>
        <dbReference type="ARBA" id="ARBA00022679"/>
    </source>
</evidence>
<dbReference type="Gene3D" id="1.10.287.130">
    <property type="match status" value="1"/>
</dbReference>
<dbReference type="InterPro" id="IPR035965">
    <property type="entry name" value="PAS-like_dom_sf"/>
</dbReference>
<dbReference type="FunFam" id="1.10.287.130:FF:000001">
    <property type="entry name" value="Two-component sensor histidine kinase"/>
    <property type="match status" value="1"/>
</dbReference>
<feature type="domain" description="PAC" evidence="10">
    <location>
        <begin position="637"/>
        <end position="689"/>
    </location>
</feature>
<accession>A0A223NTG5</accession>
<dbReference type="SUPFAM" id="SSF55874">
    <property type="entry name" value="ATPase domain of HSP90 chaperone/DNA topoisomerase II/histidine kinase"/>
    <property type="match status" value="1"/>
</dbReference>
<evidence type="ECO:0000256" key="5">
    <source>
        <dbReference type="ARBA" id="ARBA00022777"/>
    </source>
</evidence>
<protein>
    <recommendedName>
        <fullName evidence="2">histidine kinase</fullName>
        <ecNumber evidence="2">2.7.13.3</ecNumber>
    </recommendedName>
</protein>
<evidence type="ECO:0000259" key="10">
    <source>
        <dbReference type="PROSITE" id="PS50113"/>
    </source>
</evidence>
<dbReference type="Pfam" id="PF00512">
    <property type="entry name" value="HisKA"/>
    <property type="match status" value="1"/>
</dbReference>
<feature type="domain" description="PAC" evidence="10">
    <location>
        <begin position="325"/>
        <end position="383"/>
    </location>
</feature>
<dbReference type="FunFam" id="3.30.565.10:FF:000006">
    <property type="entry name" value="Sensor histidine kinase WalK"/>
    <property type="match status" value="1"/>
</dbReference>
<proteinExistence type="predicted"/>
<dbReference type="InterPro" id="IPR000700">
    <property type="entry name" value="PAS-assoc_C"/>
</dbReference>
<evidence type="ECO:0000256" key="8">
    <source>
        <dbReference type="SAM" id="Coils"/>
    </source>
</evidence>
<dbReference type="PRINTS" id="PR00344">
    <property type="entry name" value="BCTRLSENSOR"/>
</dbReference>
<dbReference type="SMART" id="SM00086">
    <property type="entry name" value="PAC"/>
    <property type="match status" value="2"/>
</dbReference>
<keyword evidence="4" id="KW-0808">Transferase</keyword>
<evidence type="ECO:0000256" key="6">
    <source>
        <dbReference type="ARBA" id="ARBA00023012"/>
    </source>
</evidence>
<dbReference type="Gene3D" id="2.10.70.100">
    <property type="match status" value="1"/>
</dbReference>
<name>A0A223NTG5_9SPHI</name>
<dbReference type="KEGG" id="muc:MuYL_1287"/>
<dbReference type="SMART" id="SM00091">
    <property type="entry name" value="PAS"/>
    <property type="match status" value="3"/>
</dbReference>
<feature type="domain" description="Histidine kinase" evidence="9">
    <location>
        <begin position="693"/>
        <end position="906"/>
    </location>
</feature>
<dbReference type="EC" id="2.7.13.3" evidence="2"/>
<evidence type="ECO:0000256" key="2">
    <source>
        <dbReference type="ARBA" id="ARBA00012438"/>
    </source>
</evidence>
<dbReference type="InterPro" id="IPR005467">
    <property type="entry name" value="His_kinase_dom"/>
</dbReference>
<organism evidence="11 12">
    <name type="scientific">Mucilaginibacter xinganensis</name>
    <dbReference type="NCBI Taxonomy" id="1234841"/>
    <lineage>
        <taxon>Bacteria</taxon>
        <taxon>Pseudomonadati</taxon>
        <taxon>Bacteroidota</taxon>
        <taxon>Sphingobacteriia</taxon>
        <taxon>Sphingobacteriales</taxon>
        <taxon>Sphingobacteriaceae</taxon>
        <taxon>Mucilaginibacter</taxon>
    </lineage>
</organism>
<dbReference type="CDD" id="cd00130">
    <property type="entry name" value="PAS"/>
    <property type="match status" value="2"/>
</dbReference>
<evidence type="ECO:0000259" key="9">
    <source>
        <dbReference type="PROSITE" id="PS50109"/>
    </source>
</evidence>
<dbReference type="PROSITE" id="PS50113">
    <property type="entry name" value="PAC"/>
    <property type="match status" value="2"/>
</dbReference>
<dbReference type="SUPFAM" id="SSF55785">
    <property type="entry name" value="PYP-like sensor domain (PAS domain)"/>
    <property type="match status" value="4"/>
</dbReference>
<dbReference type="InterPro" id="IPR036097">
    <property type="entry name" value="HisK_dim/P_sf"/>
</dbReference>
<dbReference type="EMBL" id="CP022743">
    <property type="protein sequence ID" value="ASU33185.1"/>
    <property type="molecule type" value="Genomic_DNA"/>
</dbReference>
<evidence type="ECO:0000313" key="12">
    <source>
        <dbReference type="Proteomes" id="UP000215002"/>
    </source>
</evidence>
<feature type="coiled-coil region" evidence="8">
    <location>
        <begin position="129"/>
        <end position="247"/>
    </location>
</feature>
<dbReference type="Gene3D" id="3.30.450.20">
    <property type="entry name" value="PAS domain"/>
    <property type="match status" value="4"/>
</dbReference>
<comment type="catalytic activity">
    <reaction evidence="1">
        <text>ATP + protein L-histidine = ADP + protein N-phospho-L-histidine.</text>
        <dbReference type="EC" id="2.7.13.3"/>
    </reaction>
</comment>
<dbReference type="AlphaFoldDB" id="A0A223NTG5"/>
<evidence type="ECO:0000256" key="1">
    <source>
        <dbReference type="ARBA" id="ARBA00000085"/>
    </source>
</evidence>
<gene>
    <name evidence="11" type="ORF">MuYL_1287</name>
</gene>
<dbReference type="Proteomes" id="UP000215002">
    <property type="component" value="Chromosome"/>
</dbReference>
<dbReference type="InterPro" id="IPR036890">
    <property type="entry name" value="HATPase_C_sf"/>
</dbReference>
<keyword evidence="12" id="KW-1185">Reference proteome</keyword>